<organism evidence="1 2">
    <name type="scientific">Scortum barcoo</name>
    <name type="common">barcoo grunter</name>
    <dbReference type="NCBI Taxonomy" id="214431"/>
    <lineage>
        <taxon>Eukaryota</taxon>
        <taxon>Metazoa</taxon>
        <taxon>Chordata</taxon>
        <taxon>Craniata</taxon>
        <taxon>Vertebrata</taxon>
        <taxon>Euteleostomi</taxon>
        <taxon>Actinopterygii</taxon>
        <taxon>Neopterygii</taxon>
        <taxon>Teleostei</taxon>
        <taxon>Neoteleostei</taxon>
        <taxon>Acanthomorphata</taxon>
        <taxon>Eupercaria</taxon>
        <taxon>Centrarchiformes</taxon>
        <taxon>Terapontoidei</taxon>
        <taxon>Terapontidae</taxon>
        <taxon>Scortum</taxon>
    </lineage>
</organism>
<comment type="caution">
    <text evidence="1">The sequence shown here is derived from an EMBL/GenBank/DDBJ whole genome shotgun (WGS) entry which is preliminary data.</text>
</comment>
<protein>
    <submittedName>
        <fullName evidence="1">Uncharacterized protein</fullName>
    </submittedName>
</protein>
<gene>
    <name evidence="1" type="ORF">L3Q82_023233</name>
</gene>
<evidence type="ECO:0000313" key="1">
    <source>
        <dbReference type="EMBL" id="KAI3372774.1"/>
    </source>
</evidence>
<sequence>GMAFSLQERQILGIHGLLPPKVETQDLQAMRFQNNLRKMTDPLQKYIYLMGIQERNERLFYRVLMEDIEELMPIVYTPTVGLACTQYGHIFRRPKGLFISIRDRGHVRSILDNWPETNVAAVVVTDGERILGLGDLGVYGMGIPVGKLCLYTACAGIRPEKCLPVVIDVGTDNETLLKDPLYMGLYQKRDRSQAYDELIDEFMEAVVDKYGQDTLIQFEDFGNHNAFRFLRKYREKYCTFNDDIQGTASVALAGLLAAQRAIGKPITEHRVLFLGAGEAALGIANLIVMAMMETGMTQAEAREKIWMYDKYGLLVKGRQQETDSNQEAFVHDSPGSVQSFLDAVNTIKPTAIIGVSGAGRLFTHDVIKSMGALNERPIIFALSNPTNKAECTAEDAYTLTNGRCLFASGSPFGPVTLSDGRVITPGQGNNAYIFPGVALAVILAGVRHISDTVFLEAAKTLAEQLTDKELEEGRLYPPLSNIREVVQYVYAKGMAFRYPEPLDKDGFVRATVWNTNYDSFLPDTYDWPGHGAPVQFQLHESSRGFWRMTMDVTFLGTGSAYPSPHRGASALVLRAEGDCWLFDCGEGTQTQLMRSQLRAGRITKVFISHLHGDHLFGLPGLLCTVSLNTSPDPQQKPSCVDIYGPRGLRHFLRVTLGLTGSQLLFPYAGRSKMYNLSSVHELEPTADQSPEEGQLSLEATAERGPLHPQEQPGRTIPLDVSSECYHLFEDGKFVVKAFRLFHRIPSFGFCIQERDRPGRLKTELLKELGLKPGPLYGRLKLGESVTLESGRVILPSEVLEEAIPGRKVCIFGDCSSALGDGPLRLCDGADVLVHEATLGNEHRDKAVDHGHSTPEMAAAVARACSAQRLVLYHFSQRYKPCSLLKDGDEDNVSELKRQAEDALQDSGVEVTLAEDFLTLPIPLKRSR</sequence>
<dbReference type="EMBL" id="CM041535">
    <property type="protein sequence ID" value="KAI3372774.1"/>
    <property type="molecule type" value="Genomic_DNA"/>
</dbReference>
<reference evidence="1" key="1">
    <citation type="submission" date="2022-04" db="EMBL/GenBank/DDBJ databases">
        <title>Jade perch genome.</title>
        <authorList>
            <person name="Chao B."/>
        </authorList>
    </citation>
    <scope>NUCLEOTIDE SEQUENCE</scope>
    <source>
        <strain evidence="1">CB-2022</strain>
    </source>
</reference>
<proteinExistence type="predicted"/>
<dbReference type="Proteomes" id="UP000831701">
    <property type="component" value="Chromosome 5"/>
</dbReference>
<feature type="non-terminal residue" evidence="1">
    <location>
        <position position="1"/>
    </location>
</feature>
<name>A0ACB8WZ47_9TELE</name>
<accession>A0ACB8WZ47</accession>
<evidence type="ECO:0000313" key="2">
    <source>
        <dbReference type="Proteomes" id="UP000831701"/>
    </source>
</evidence>
<keyword evidence="2" id="KW-1185">Reference proteome</keyword>